<dbReference type="EMBL" id="JAGTPW010000006">
    <property type="protein sequence ID" value="MBR8644199.1"/>
    <property type="molecule type" value="Genomic_DNA"/>
</dbReference>
<accession>A0A941FHQ4</accession>
<dbReference type="AlphaFoldDB" id="A0A941FHQ4"/>
<protein>
    <submittedName>
        <fullName evidence="1">Uncharacterized protein</fullName>
    </submittedName>
</protein>
<evidence type="ECO:0000313" key="1">
    <source>
        <dbReference type="EMBL" id="MBR8644199.1"/>
    </source>
</evidence>
<gene>
    <name evidence="1" type="ORF">KEH51_04855</name>
</gene>
<organism evidence="1 2">
    <name type="scientific">Peribacillus frigoritolerans</name>
    <dbReference type="NCBI Taxonomy" id="450367"/>
    <lineage>
        <taxon>Bacteria</taxon>
        <taxon>Bacillati</taxon>
        <taxon>Bacillota</taxon>
        <taxon>Bacilli</taxon>
        <taxon>Bacillales</taxon>
        <taxon>Bacillaceae</taxon>
        <taxon>Peribacillus</taxon>
    </lineage>
</organism>
<sequence>MEKKESSRDIISRLSNHQGFPKPLCEAVINGEKLRFHVLGMRGESVKIKEGTISVSWVCRISSMPK</sequence>
<reference evidence="1" key="1">
    <citation type="submission" date="2021-04" db="EMBL/GenBank/DDBJ databases">
        <title>Whole genome sequencing of Enterococci isolates from hospitalized patients.</title>
        <authorList>
            <person name="Ogoti B.M."/>
            <person name="Onyambu F.G."/>
        </authorList>
    </citation>
    <scope>NUCLEOTIDE SEQUENCE</scope>
    <source>
        <strain evidence="1">242</strain>
    </source>
</reference>
<proteinExistence type="predicted"/>
<name>A0A941FHQ4_9BACI</name>
<comment type="caution">
    <text evidence="1">The sequence shown here is derived from an EMBL/GenBank/DDBJ whole genome shotgun (WGS) entry which is preliminary data.</text>
</comment>
<dbReference type="Proteomes" id="UP000680045">
    <property type="component" value="Unassembled WGS sequence"/>
</dbReference>
<evidence type="ECO:0000313" key="2">
    <source>
        <dbReference type="Proteomes" id="UP000680045"/>
    </source>
</evidence>